<comment type="caution">
    <text evidence="2">The sequence shown here is derived from an EMBL/GenBank/DDBJ whole genome shotgun (WGS) entry which is preliminary data.</text>
</comment>
<dbReference type="AlphaFoldDB" id="A0A8X6N407"/>
<evidence type="ECO:0000313" key="2">
    <source>
        <dbReference type="EMBL" id="GFS92944.1"/>
    </source>
</evidence>
<keyword evidence="3" id="KW-1185">Reference proteome</keyword>
<feature type="compositionally biased region" description="Polar residues" evidence="1">
    <location>
        <begin position="107"/>
        <end position="116"/>
    </location>
</feature>
<proteinExistence type="predicted"/>
<evidence type="ECO:0000256" key="1">
    <source>
        <dbReference type="SAM" id="MobiDB-lite"/>
    </source>
</evidence>
<evidence type="ECO:0000313" key="3">
    <source>
        <dbReference type="Proteomes" id="UP000887013"/>
    </source>
</evidence>
<accession>A0A8X6N407</accession>
<dbReference type="Proteomes" id="UP000887013">
    <property type="component" value="Unassembled WGS sequence"/>
</dbReference>
<sequence length="206" mass="22984">MESIERSTFEKNSNLIYRIHQLKAHRFFGLEGARKGNQNLGKYLFFLCCMEGKQRQELTFIGGFIRLHDHADERCDGWKHDSGDGGQHGGGASPLNPTVHSAAFRENASSLSGKTTVRSEVHRSVEETRRDEFSALPSSSSASEWSHLRSSTGGHGSTECLGSFYETIIIVRGVTFTSRLRCTETNSLLGRTERKLRSANKTTRLS</sequence>
<feature type="compositionally biased region" description="Basic and acidic residues" evidence="1">
    <location>
        <begin position="117"/>
        <end position="133"/>
    </location>
</feature>
<reference evidence="2" key="1">
    <citation type="submission" date="2020-08" db="EMBL/GenBank/DDBJ databases">
        <title>Multicomponent nature underlies the extraordinary mechanical properties of spider dragline silk.</title>
        <authorList>
            <person name="Kono N."/>
            <person name="Nakamura H."/>
            <person name="Mori M."/>
            <person name="Yoshida Y."/>
            <person name="Ohtoshi R."/>
            <person name="Malay A.D."/>
            <person name="Moran D.A.P."/>
            <person name="Tomita M."/>
            <person name="Numata K."/>
            <person name="Arakawa K."/>
        </authorList>
    </citation>
    <scope>NUCLEOTIDE SEQUENCE</scope>
</reference>
<name>A0A8X6N407_NEPPI</name>
<feature type="region of interest" description="Disordered" evidence="1">
    <location>
        <begin position="78"/>
        <end position="137"/>
    </location>
</feature>
<gene>
    <name evidence="2" type="ORF">NPIL_471951</name>
</gene>
<protein>
    <submittedName>
        <fullName evidence="2">Uncharacterized protein</fullName>
    </submittedName>
</protein>
<dbReference type="EMBL" id="BMAW01099999">
    <property type="protein sequence ID" value="GFS92944.1"/>
    <property type="molecule type" value="Genomic_DNA"/>
</dbReference>
<organism evidence="2 3">
    <name type="scientific">Nephila pilipes</name>
    <name type="common">Giant wood spider</name>
    <name type="synonym">Nephila maculata</name>
    <dbReference type="NCBI Taxonomy" id="299642"/>
    <lineage>
        <taxon>Eukaryota</taxon>
        <taxon>Metazoa</taxon>
        <taxon>Ecdysozoa</taxon>
        <taxon>Arthropoda</taxon>
        <taxon>Chelicerata</taxon>
        <taxon>Arachnida</taxon>
        <taxon>Araneae</taxon>
        <taxon>Araneomorphae</taxon>
        <taxon>Entelegynae</taxon>
        <taxon>Araneoidea</taxon>
        <taxon>Nephilidae</taxon>
        <taxon>Nephila</taxon>
    </lineage>
</organism>